<dbReference type="Gramene" id="OQU87364">
    <property type="protein sequence ID" value="OQU87364"/>
    <property type="gene ID" value="SORBI_3003G263450"/>
</dbReference>
<reference evidence="2" key="3">
    <citation type="journal article" date="2018" name="Plant J.">
        <title>The Sorghum bicolor reference genome: improved assembly, gene annotations, a transcriptome atlas, and signatures of genome organization.</title>
        <authorList>
            <person name="McCormick R.F."/>
            <person name="Truong S.K."/>
            <person name="Sreedasyam A."/>
            <person name="Jenkins J."/>
            <person name="Shu S."/>
            <person name="Sims D."/>
            <person name="Kennedy M."/>
            <person name="Amirebrahimi M."/>
            <person name="Weers B.D."/>
            <person name="McKinley B."/>
            <person name="Mattison A."/>
            <person name="Morishige D.T."/>
            <person name="Grimwood J."/>
            <person name="Schmutz J."/>
            <person name="Mullet J.E."/>
        </authorList>
    </citation>
    <scope>NUCLEOTIDE SEQUENCE [LARGE SCALE GENOMIC DNA]</scope>
    <source>
        <strain evidence="2">cv. BTx623</strain>
    </source>
</reference>
<dbReference type="AlphaFoldDB" id="A0A1W0VZ32"/>
<gene>
    <name evidence="1" type="ORF">SORBI_3003G263450</name>
</gene>
<sequence>MVFGGLINGSGSTGIMAALQQLATTDFLVVVEGAQHKGIWVHVVFYAWRCRRDHHRRRGVGGRGRCGAYKHCGRKICSFVIAFLET</sequence>
<dbReference type="EMBL" id="CM000762">
    <property type="protein sequence ID" value="OQU87367.1"/>
    <property type="molecule type" value="Genomic_DNA"/>
</dbReference>
<dbReference type="InParanoid" id="A0A1W0VZ32"/>
<name>A0A1W0VZ32_SORBI</name>
<accession>A0A1W0VZ32</accession>
<dbReference type="Proteomes" id="UP000000768">
    <property type="component" value="Chromosome 3"/>
</dbReference>
<keyword evidence="2" id="KW-1185">Reference proteome</keyword>
<dbReference type="EMBL" id="CM000762">
    <property type="protein sequence ID" value="OQU87365.1"/>
    <property type="molecule type" value="Genomic_DNA"/>
</dbReference>
<dbReference type="Gramene" id="OQU87367">
    <property type="protein sequence ID" value="OQU87367"/>
    <property type="gene ID" value="SORBI_3003G263450"/>
</dbReference>
<dbReference type="Gramene" id="OQU87365">
    <property type="protein sequence ID" value="OQU87365"/>
    <property type="gene ID" value="SORBI_3003G263450"/>
</dbReference>
<reference evidence="1 2" key="1">
    <citation type="journal article" date="2009" name="Nature">
        <title>The Sorghum bicolor genome and the diversification of grasses.</title>
        <authorList>
            <person name="Paterson A.H."/>
            <person name="Bowers J.E."/>
            <person name="Bruggmann R."/>
            <person name="Dubchak I."/>
            <person name="Grimwood J."/>
            <person name="Gundlach H."/>
            <person name="Haberer G."/>
            <person name="Hellsten U."/>
            <person name="Mitros T."/>
            <person name="Poliakov A."/>
            <person name="Schmutz J."/>
            <person name="Spannagl M."/>
            <person name="Tang H."/>
            <person name="Wang X."/>
            <person name="Wicker T."/>
            <person name="Bharti A.K."/>
            <person name="Chapman J."/>
            <person name="Feltus F.A."/>
            <person name="Gowik U."/>
            <person name="Grigoriev I.V."/>
            <person name="Lyons E."/>
            <person name="Maher C.A."/>
            <person name="Martis M."/>
            <person name="Narechania A."/>
            <person name="Otillar R.P."/>
            <person name="Penning B.W."/>
            <person name="Salamov A.A."/>
            <person name="Wang Y."/>
            <person name="Zhang L."/>
            <person name="Carpita N.C."/>
            <person name="Freeling M."/>
            <person name="Gingle A.R."/>
            <person name="Hash C.T."/>
            <person name="Keller B."/>
            <person name="Klein P."/>
            <person name="Kresovich S."/>
            <person name="McCann M.C."/>
            <person name="Ming R."/>
            <person name="Peterson D.G."/>
            <person name="Mehboob-ur-Rahman"/>
            <person name="Ware D."/>
            <person name="Westhoff P."/>
            <person name="Mayer K.F."/>
            <person name="Messing J."/>
            <person name="Rokhsar D.S."/>
        </authorList>
    </citation>
    <scope>NUCLEOTIDE SEQUENCE [LARGE SCALE GENOMIC DNA]</scope>
    <source>
        <strain evidence="2">cv. BTx623</strain>
    </source>
</reference>
<dbReference type="EMBL" id="CM000762">
    <property type="protein sequence ID" value="OQU87364.1"/>
    <property type="molecule type" value="Genomic_DNA"/>
</dbReference>
<reference evidence="1" key="2">
    <citation type="submission" date="2017-02" db="EMBL/GenBank/DDBJ databases">
        <title>WGS assembly of Sorghum bicolor.</title>
        <authorList>
            <person name="Paterson A."/>
            <person name="Mullet J."/>
            <person name="Bowers J."/>
            <person name="Bruggmann R."/>
            <person name="Dubchak I."/>
            <person name="Grimwood J."/>
            <person name="Gundlach H."/>
            <person name="Haberer G."/>
            <person name="Hellsten U."/>
            <person name="Mitros T."/>
            <person name="Poliakov A."/>
            <person name="Schmutz J."/>
            <person name="Spannagl M."/>
            <person name="Tang H."/>
            <person name="Wang X."/>
            <person name="Wicker T."/>
            <person name="Bharti A."/>
            <person name="Chapman J."/>
            <person name="Feltus F."/>
            <person name="Gowik U."/>
            <person name="Grigoriev I."/>
            <person name="Lyons E."/>
            <person name="Maher C."/>
            <person name="Martis M."/>
            <person name="Narechania A."/>
            <person name="Otillar R."/>
            <person name="Penning B."/>
            <person name="Salamov A."/>
            <person name="Wang Y."/>
            <person name="Zhang L."/>
            <person name="Carpita N."/>
            <person name="Freeling M."/>
            <person name="Gingle A."/>
            <person name="Hash C."/>
            <person name="Keller B."/>
            <person name="Klein P."/>
            <person name="Kresovich S."/>
            <person name="Mccann M."/>
            <person name="Ming R."/>
            <person name="Peterson D."/>
            <person name="Rahman M."/>
            <person name="Ware D."/>
            <person name="Westhoff P."/>
            <person name="Mayer K."/>
            <person name="Messing J."/>
            <person name="Sims D."/>
            <person name="Jenkins J."/>
            <person name="Shu S."/>
            <person name="Rokhsar D."/>
        </authorList>
    </citation>
    <scope>NUCLEOTIDE SEQUENCE</scope>
</reference>
<dbReference type="Gramene" id="OQU87363">
    <property type="protein sequence ID" value="OQU87363"/>
    <property type="gene ID" value="SORBI_3003G263450"/>
</dbReference>
<organism evidence="1 2">
    <name type="scientific">Sorghum bicolor</name>
    <name type="common">Sorghum</name>
    <name type="synonym">Sorghum vulgare</name>
    <dbReference type="NCBI Taxonomy" id="4558"/>
    <lineage>
        <taxon>Eukaryota</taxon>
        <taxon>Viridiplantae</taxon>
        <taxon>Streptophyta</taxon>
        <taxon>Embryophyta</taxon>
        <taxon>Tracheophyta</taxon>
        <taxon>Spermatophyta</taxon>
        <taxon>Magnoliopsida</taxon>
        <taxon>Liliopsida</taxon>
        <taxon>Poales</taxon>
        <taxon>Poaceae</taxon>
        <taxon>PACMAD clade</taxon>
        <taxon>Panicoideae</taxon>
        <taxon>Andropogonodae</taxon>
        <taxon>Andropogoneae</taxon>
        <taxon>Sorghinae</taxon>
        <taxon>Sorghum</taxon>
    </lineage>
</organism>
<proteinExistence type="predicted"/>
<dbReference type="Gramene" id="OQU87366">
    <property type="protein sequence ID" value="OQU87366"/>
    <property type="gene ID" value="SORBI_3003G263450"/>
</dbReference>
<evidence type="ECO:0000313" key="2">
    <source>
        <dbReference type="Proteomes" id="UP000000768"/>
    </source>
</evidence>
<dbReference type="EMBL" id="CM000762">
    <property type="protein sequence ID" value="OQU87363.1"/>
    <property type="molecule type" value="Genomic_DNA"/>
</dbReference>
<evidence type="ECO:0000313" key="1">
    <source>
        <dbReference type="EMBL" id="OQU87365.1"/>
    </source>
</evidence>
<protein>
    <submittedName>
        <fullName evidence="1">Uncharacterized protein</fullName>
    </submittedName>
</protein>
<dbReference type="EMBL" id="CM000762">
    <property type="protein sequence ID" value="OQU87366.1"/>
    <property type="molecule type" value="Genomic_DNA"/>
</dbReference>